<evidence type="ECO:0000313" key="2">
    <source>
        <dbReference type="Proteomes" id="UP000559809"/>
    </source>
</evidence>
<accession>A0A853G3P5</accession>
<comment type="caution">
    <text evidence="1">The sequence shown here is derived from an EMBL/GenBank/DDBJ whole genome shotgun (WGS) entry which is preliminary data.</text>
</comment>
<dbReference type="InterPro" id="IPR036597">
    <property type="entry name" value="Fido-like_dom_sf"/>
</dbReference>
<dbReference type="Gene3D" id="1.10.3290.10">
    <property type="entry name" value="Fido-like domain"/>
    <property type="match status" value="1"/>
</dbReference>
<evidence type="ECO:0000313" key="1">
    <source>
        <dbReference type="EMBL" id="NYT49630.1"/>
    </source>
</evidence>
<protein>
    <submittedName>
        <fullName evidence="1">Uncharacterized protein</fullName>
    </submittedName>
</protein>
<gene>
    <name evidence="1" type="ORF">H0A72_09970</name>
</gene>
<sequence>MTDAQLETAGTVDGVAQAKEKGKSYARVLSSLLIDLTHASSNLENVNISWLDTKTLIELGERPEGLTEQQLRIMLNHKEAITFLRDHGTHLQLGKRDLFDIQSLVIKGLLADDSGVGALRSVVVRFHDSRYILPDNPHQLREIFEQFCDKANAITHECPVHTAVPRAVLLLGHQRP</sequence>
<name>A0A853G3P5_9BURK</name>
<organism evidence="1 2">
    <name type="scientific">Parapusillimonas granuli</name>
    <dbReference type="NCBI Taxonomy" id="380911"/>
    <lineage>
        <taxon>Bacteria</taxon>
        <taxon>Pseudomonadati</taxon>
        <taxon>Pseudomonadota</taxon>
        <taxon>Betaproteobacteria</taxon>
        <taxon>Burkholderiales</taxon>
        <taxon>Alcaligenaceae</taxon>
        <taxon>Parapusillimonas</taxon>
    </lineage>
</organism>
<keyword evidence="2" id="KW-1185">Reference proteome</keyword>
<dbReference type="RefSeq" id="WP_180154947.1">
    <property type="nucleotide sequence ID" value="NZ_JACCEM010000005.1"/>
</dbReference>
<dbReference type="Proteomes" id="UP000559809">
    <property type="component" value="Unassembled WGS sequence"/>
</dbReference>
<dbReference type="AlphaFoldDB" id="A0A853G3P5"/>
<reference evidence="1 2" key="1">
    <citation type="submission" date="2020-07" db="EMBL/GenBank/DDBJ databases">
        <title>Taxonomic revisions and descriptions of new bacterial species based on genomic comparisons in the high-G+C-content subgroup of the family Alcaligenaceae.</title>
        <authorList>
            <person name="Szabo A."/>
            <person name="Felfoldi T."/>
        </authorList>
    </citation>
    <scope>NUCLEOTIDE SEQUENCE [LARGE SCALE GENOMIC DNA]</scope>
    <source>
        <strain evidence="1 2">LMG 24012</strain>
    </source>
</reference>
<proteinExistence type="predicted"/>
<dbReference type="EMBL" id="JACCEM010000005">
    <property type="protein sequence ID" value="NYT49630.1"/>
    <property type="molecule type" value="Genomic_DNA"/>
</dbReference>